<evidence type="ECO:0000313" key="2">
    <source>
        <dbReference type="Proteomes" id="UP000030588"/>
    </source>
</evidence>
<dbReference type="AlphaFoldDB" id="A0A0A6VDN0"/>
<name>A0A0A6VDN0_9BACI</name>
<evidence type="ECO:0000313" key="1">
    <source>
        <dbReference type="EMBL" id="KHD86355.1"/>
    </source>
</evidence>
<organism evidence="1 2">
    <name type="scientific">Heyndrickxia ginsengihumi</name>
    <dbReference type="NCBI Taxonomy" id="363870"/>
    <lineage>
        <taxon>Bacteria</taxon>
        <taxon>Bacillati</taxon>
        <taxon>Bacillota</taxon>
        <taxon>Bacilli</taxon>
        <taxon>Bacillales</taxon>
        <taxon>Bacillaceae</taxon>
        <taxon>Heyndrickxia</taxon>
    </lineage>
</organism>
<dbReference type="Gene3D" id="1.10.10.10">
    <property type="entry name" value="Winged helix-like DNA-binding domain superfamily/Winged helix DNA-binding domain"/>
    <property type="match status" value="1"/>
</dbReference>
<dbReference type="Proteomes" id="UP000030588">
    <property type="component" value="Unassembled WGS sequence"/>
</dbReference>
<dbReference type="SUPFAM" id="SSF88659">
    <property type="entry name" value="Sigma3 and sigma4 domains of RNA polymerase sigma factors"/>
    <property type="match status" value="1"/>
</dbReference>
<accession>A0A0A6VDN0</accession>
<dbReference type="RefSeq" id="WP_035353153.1">
    <property type="nucleotide sequence ID" value="NZ_JRUN01000006.1"/>
</dbReference>
<dbReference type="InterPro" id="IPR013324">
    <property type="entry name" value="RNA_pol_sigma_r3/r4-like"/>
</dbReference>
<sequence length="151" mass="17563">MIEDQISKLIKDYNWMKKEVLRLQEILYGCSVPMKSWGVSQYGIDMVMPRGSSGKSQAELRDMDIREERLYKRLRKYEKLVFALEIAGEFLNSEIESVVYDCLLEGMSYRAIAEHLGMTRNQVKKAKDDILSQLSQKSQFVQLLNLEKLAC</sequence>
<comment type="caution">
    <text evidence="1">The sequence shown here is derived from an EMBL/GenBank/DDBJ whole genome shotgun (WGS) entry which is preliminary data.</text>
</comment>
<gene>
    <name evidence="1" type="ORF">NG54_03290</name>
</gene>
<reference evidence="1 2" key="1">
    <citation type="submission" date="2014-10" db="EMBL/GenBank/DDBJ databases">
        <title>Draft genome of phytase producing Bacillus ginsengihumi strain M2.11.</title>
        <authorList>
            <person name="Toymentseva A."/>
            <person name="Boulygina E.A."/>
            <person name="Kazakov S.V."/>
            <person name="Kayumov I."/>
            <person name="Suleimanova A.D."/>
            <person name="Mardanova A.M."/>
            <person name="Maria S.N."/>
            <person name="Sergey M.Y."/>
            <person name="Sharipova M.R."/>
        </authorList>
    </citation>
    <scope>NUCLEOTIDE SEQUENCE [LARGE SCALE GENOMIC DNA]</scope>
    <source>
        <strain evidence="1 2">M2.11</strain>
    </source>
</reference>
<proteinExistence type="predicted"/>
<protein>
    <submittedName>
        <fullName evidence="1">Uncharacterized protein</fullName>
    </submittedName>
</protein>
<dbReference type="InterPro" id="IPR036388">
    <property type="entry name" value="WH-like_DNA-bd_sf"/>
</dbReference>
<dbReference type="STRING" id="363870.NG54_03290"/>
<dbReference type="OrthoDB" id="8910390at2"/>
<dbReference type="EMBL" id="JRUN01000006">
    <property type="protein sequence ID" value="KHD86355.1"/>
    <property type="molecule type" value="Genomic_DNA"/>
</dbReference>